<dbReference type="Proteomes" id="UP001341840">
    <property type="component" value="Unassembled WGS sequence"/>
</dbReference>
<gene>
    <name evidence="1" type="ORF">PIB30_033740</name>
</gene>
<name>A0ABU6QC90_9FABA</name>
<organism evidence="1 2">
    <name type="scientific">Stylosanthes scabra</name>
    <dbReference type="NCBI Taxonomy" id="79078"/>
    <lineage>
        <taxon>Eukaryota</taxon>
        <taxon>Viridiplantae</taxon>
        <taxon>Streptophyta</taxon>
        <taxon>Embryophyta</taxon>
        <taxon>Tracheophyta</taxon>
        <taxon>Spermatophyta</taxon>
        <taxon>Magnoliopsida</taxon>
        <taxon>eudicotyledons</taxon>
        <taxon>Gunneridae</taxon>
        <taxon>Pentapetalae</taxon>
        <taxon>rosids</taxon>
        <taxon>fabids</taxon>
        <taxon>Fabales</taxon>
        <taxon>Fabaceae</taxon>
        <taxon>Papilionoideae</taxon>
        <taxon>50 kb inversion clade</taxon>
        <taxon>dalbergioids sensu lato</taxon>
        <taxon>Dalbergieae</taxon>
        <taxon>Pterocarpus clade</taxon>
        <taxon>Stylosanthes</taxon>
    </lineage>
</organism>
<evidence type="ECO:0000313" key="2">
    <source>
        <dbReference type="Proteomes" id="UP001341840"/>
    </source>
</evidence>
<comment type="caution">
    <text evidence="1">The sequence shown here is derived from an EMBL/GenBank/DDBJ whole genome shotgun (WGS) entry which is preliminary data.</text>
</comment>
<keyword evidence="2" id="KW-1185">Reference proteome</keyword>
<accession>A0ABU6QC90</accession>
<evidence type="ECO:0000313" key="1">
    <source>
        <dbReference type="EMBL" id="MED6109454.1"/>
    </source>
</evidence>
<dbReference type="EMBL" id="JASCZI010000154">
    <property type="protein sequence ID" value="MED6109454.1"/>
    <property type="molecule type" value="Genomic_DNA"/>
</dbReference>
<protein>
    <submittedName>
        <fullName evidence="1">Uncharacterized protein</fullName>
    </submittedName>
</protein>
<proteinExistence type="predicted"/>
<reference evidence="1 2" key="1">
    <citation type="journal article" date="2023" name="Plants (Basel)">
        <title>Bridging the Gap: Combining Genomics and Transcriptomics Approaches to Understand Stylosanthes scabra, an Orphan Legume from the Brazilian Caatinga.</title>
        <authorList>
            <person name="Ferreira-Neto J.R.C."/>
            <person name="da Silva M.D."/>
            <person name="Binneck E."/>
            <person name="de Melo N.F."/>
            <person name="da Silva R.H."/>
            <person name="de Melo A.L.T.M."/>
            <person name="Pandolfi V."/>
            <person name="Bustamante F.O."/>
            <person name="Brasileiro-Vidal A.C."/>
            <person name="Benko-Iseppon A.M."/>
        </authorList>
    </citation>
    <scope>NUCLEOTIDE SEQUENCE [LARGE SCALE GENOMIC DNA]</scope>
    <source>
        <tissue evidence="1">Leaves</tissue>
    </source>
</reference>
<sequence>MEGEVTDDGNGRDASDEALTSSVATIHGFVSPFPRLPRARRHCAAPQRRWEKLLPLLSHRVSLSSLQMEPRRRRCPSPAMSPSSPSSALLPFLLSSSVLSNLSLRLADCVCLRKSIVSESDAAGFT</sequence>